<feature type="domain" description="Thioredoxin" evidence="2">
    <location>
        <begin position="16"/>
        <end position="145"/>
    </location>
</feature>
<dbReference type="KEGG" id="cpi:Cpin_5766"/>
<proteinExistence type="predicted"/>
<sequence length="149" mass="17064">MRVMNVLTGGLVFLLMSFTVWEPDFEVARKTARDKNQLILLNFSGSDWCGPCIRLRKEIFDSEQFIKMADTTLIMVNADFPRNKKNQLERRVQQQNESLADKYNPGGKFPYTVLLNADGKVIASWDGYPKTDAAHFTEDIKKLCDANTH</sequence>
<accession>A0A979GSN9</accession>
<dbReference type="InterPro" id="IPR036249">
    <property type="entry name" value="Thioredoxin-like_sf"/>
</dbReference>
<evidence type="ECO:0000313" key="4">
    <source>
        <dbReference type="Proteomes" id="UP000002215"/>
    </source>
</evidence>
<name>A0A979GSN9_CHIPD</name>
<dbReference type="AlphaFoldDB" id="A0A979GSN9"/>
<gene>
    <name evidence="3" type="ordered locus">Cpin_5766</name>
</gene>
<keyword evidence="1" id="KW-0732">Signal</keyword>
<reference evidence="4" key="1">
    <citation type="submission" date="2009-08" db="EMBL/GenBank/DDBJ databases">
        <title>The complete genome of Chitinophaga pinensis DSM 2588.</title>
        <authorList>
            <consortium name="US DOE Joint Genome Institute (JGI-PGF)"/>
            <person name="Lucas S."/>
            <person name="Copeland A."/>
            <person name="Lapidus A."/>
            <person name="Glavina del Rio T."/>
            <person name="Dalin E."/>
            <person name="Tice H."/>
            <person name="Bruce D."/>
            <person name="Goodwin L."/>
            <person name="Pitluck S."/>
            <person name="Kyrpides N."/>
            <person name="Mavromatis K."/>
            <person name="Ivanova N."/>
            <person name="Mikhailova N."/>
            <person name="Sims D."/>
            <person name="Meinche L."/>
            <person name="Brettin T."/>
            <person name="Detter J.C."/>
            <person name="Han C."/>
            <person name="Larimer F."/>
            <person name="Land M."/>
            <person name="Hauser L."/>
            <person name="Markowitz V."/>
            <person name="Cheng J.-F."/>
            <person name="Hugenholtz P."/>
            <person name="Woyke T."/>
            <person name="Wu D."/>
            <person name="Spring S."/>
            <person name="Klenk H.-P."/>
            <person name="Eisen J.A."/>
        </authorList>
    </citation>
    <scope>NUCLEOTIDE SEQUENCE [LARGE SCALE GENOMIC DNA]</scope>
    <source>
        <strain evidence="4">ATCC 43595 / DSM 2588 / LMG 13176 / NBRC 15968 / NCIMB 11800 / UQM 2034</strain>
    </source>
</reference>
<evidence type="ECO:0000256" key="1">
    <source>
        <dbReference type="ARBA" id="ARBA00022729"/>
    </source>
</evidence>
<dbReference type="RefSeq" id="WP_012793354.1">
    <property type="nucleotide sequence ID" value="NC_013132.1"/>
</dbReference>
<dbReference type="Pfam" id="PF13899">
    <property type="entry name" value="Thioredoxin_7"/>
    <property type="match status" value="1"/>
</dbReference>
<reference evidence="3 4" key="2">
    <citation type="journal article" date="2010" name="Stand. Genomic Sci.">
        <title>Complete genome sequence of Chitinophaga pinensis type strain (UQM 2034).</title>
        <authorList>
            <person name="Glavina Del Rio T."/>
            <person name="Abt B."/>
            <person name="Spring S."/>
            <person name="Lapidus A."/>
            <person name="Nolan M."/>
            <person name="Tice H."/>
            <person name="Copeland A."/>
            <person name="Cheng J.F."/>
            <person name="Chen F."/>
            <person name="Bruce D."/>
            <person name="Goodwin L."/>
            <person name="Pitluck S."/>
            <person name="Ivanova N."/>
            <person name="Mavromatis K."/>
            <person name="Mikhailova N."/>
            <person name="Pati A."/>
            <person name="Chen A."/>
            <person name="Palaniappan K."/>
            <person name="Land M."/>
            <person name="Hauser L."/>
            <person name="Chang Y.J."/>
            <person name="Jeffries C.D."/>
            <person name="Chain P."/>
            <person name="Saunders E."/>
            <person name="Detter J.C."/>
            <person name="Brettin T."/>
            <person name="Rohde M."/>
            <person name="Goker M."/>
            <person name="Bristow J."/>
            <person name="Eisen J.A."/>
            <person name="Markowitz V."/>
            <person name="Hugenholtz P."/>
            <person name="Kyrpides N.C."/>
            <person name="Klenk H.P."/>
            <person name="Lucas S."/>
        </authorList>
    </citation>
    <scope>NUCLEOTIDE SEQUENCE [LARGE SCALE GENOMIC DNA]</scope>
    <source>
        <strain evidence="4">ATCC 43595 / DSM 2588 / LMG 13176 / NBRC 15968 / NCIMB 11800 / UQM 2034</strain>
    </source>
</reference>
<dbReference type="PANTHER" id="PTHR15337:SF11">
    <property type="entry name" value="THIOREDOXIN DOMAIN-CONTAINING PROTEIN"/>
    <property type="match status" value="1"/>
</dbReference>
<dbReference type="InterPro" id="IPR051099">
    <property type="entry name" value="AGR/TXD"/>
</dbReference>
<organism evidence="3 4">
    <name type="scientific">Chitinophaga pinensis (strain ATCC 43595 / DSM 2588 / LMG 13176 / NBRC 15968 / NCIMB 11800 / UQM 2034)</name>
    <dbReference type="NCBI Taxonomy" id="485918"/>
    <lineage>
        <taxon>Bacteria</taxon>
        <taxon>Pseudomonadati</taxon>
        <taxon>Bacteroidota</taxon>
        <taxon>Chitinophagia</taxon>
        <taxon>Chitinophagales</taxon>
        <taxon>Chitinophagaceae</taxon>
        <taxon>Chitinophaga</taxon>
    </lineage>
</organism>
<dbReference type="SUPFAM" id="SSF52833">
    <property type="entry name" value="Thioredoxin-like"/>
    <property type="match status" value="1"/>
</dbReference>
<dbReference type="InterPro" id="IPR013766">
    <property type="entry name" value="Thioredoxin_domain"/>
</dbReference>
<protein>
    <recommendedName>
        <fullName evidence="2">Thioredoxin domain-containing protein</fullName>
    </recommendedName>
</protein>
<evidence type="ECO:0000313" key="3">
    <source>
        <dbReference type="EMBL" id="ACU63187.1"/>
    </source>
</evidence>
<dbReference type="Proteomes" id="UP000002215">
    <property type="component" value="Chromosome"/>
</dbReference>
<dbReference type="PANTHER" id="PTHR15337">
    <property type="entry name" value="ANTERIOR GRADIENT PROTEIN-RELATED"/>
    <property type="match status" value="1"/>
</dbReference>
<dbReference type="EMBL" id="CP001699">
    <property type="protein sequence ID" value="ACU63187.1"/>
    <property type="molecule type" value="Genomic_DNA"/>
</dbReference>
<dbReference type="Gene3D" id="3.40.30.10">
    <property type="entry name" value="Glutaredoxin"/>
    <property type="match status" value="1"/>
</dbReference>
<dbReference type="PROSITE" id="PS51352">
    <property type="entry name" value="THIOREDOXIN_2"/>
    <property type="match status" value="1"/>
</dbReference>
<evidence type="ECO:0000259" key="2">
    <source>
        <dbReference type="PROSITE" id="PS51352"/>
    </source>
</evidence>